<dbReference type="Proteomes" id="UP001239111">
    <property type="component" value="Chromosome 3"/>
</dbReference>
<protein>
    <submittedName>
        <fullName evidence="1">Uncharacterized protein</fullName>
    </submittedName>
</protein>
<sequence length="288" mass="33483">MDLVDELSNVFIPESREVAMPDDREDYYLEKYESRARAAEAENVKQFICSKRARLLRNSRVGFCSVRREIPRLDTITNRRFEWIRDFSLNDQDVVSGWELPVLERAFDVRAVVTLAASTRLFDSEDLLTLRDKLPVLTINGYRLKKTVQIFRARERLDPQSFRVGFKDNGGDADDRNDPIEFLLRSALNRTRDPTDAPNISFSKLLHELRSTGDRGYFFDLASKVGAHLEIFNVATNNGSWFRNRDSTPESVVRDFKLSVFHYGSYWYVFDYLGTTPFECLLGEKFLT</sequence>
<evidence type="ECO:0000313" key="2">
    <source>
        <dbReference type="Proteomes" id="UP001239111"/>
    </source>
</evidence>
<proteinExistence type="predicted"/>
<organism evidence="1 2">
    <name type="scientific">Eretmocerus hayati</name>
    <dbReference type="NCBI Taxonomy" id="131215"/>
    <lineage>
        <taxon>Eukaryota</taxon>
        <taxon>Metazoa</taxon>
        <taxon>Ecdysozoa</taxon>
        <taxon>Arthropoda</taxon>
        <taxon>Hexapoda</taxon>
        <taxon>Insecta</taxon>
        <taxon>Pterygota</taxon>
        <taxon>Neoptera</taxon>
        <taxon>Endopterygota</taxon>
        <taxon>Hymenoptera</taxon>
        <taxon>Apocrita</taxon>
        <taxon>Proctotrupomorpha</taxon>
        <taxon>Chalcidoidea</taxon>
        <taxon>Aphelinidae</taxon>
        <taxon>Aphelininae</taxon>
        <taxon>Eretmocerus</taxon>
    </lineage>
</organism>
<evidence type="ECO:0000313" key="1">
    <source>
        <dbReference type="EMBL" id="KAJ8670177.1"/>
    </source>
</evidence>
<accession>A0ACC2NGF9</accession>
<reference evidence="1" key="1">
    <citation type="submission" date="2023-04" db="EMBL/GenBank/DDBJ databases">
        <title>A chromosome-level genome assembly of the parasitoid wasp Eretmocerus hayati.</title>
        <authorList>
            <person name="Zhong Y."/>
            <person name="Liu S."/>
            <person name="Liu Y."/>
        </authorList>
    </citation>
    <scope>NUCLEOTIDE SEQUENCE</scope>
    <source>
        <strain evidence="1">ZJU_SS_LIU_2023</strain>
    </source>
</reference>
<gene>
    <name evidence="1" type="ORF">QAD02_001436</name>
</gene>
<dbReference type="EMBL" id="CM056743">
    <property type="protein sequence ID" value="KAJ8670177.1"/>
    <property type="molecule type" value="Genomic_DNA"/>
</dbReference>
<comment type="caution">
    <text evidence="1">The sequence shown here is derived from an EMBL/GenBank/DDBJ whole genome shotgun (WGS) entry which is preliminary data.</text>
</comment>
<keyword evidence="2" id="KW-1185">Reference proteome</keyword>
<name>A0ACC2NGF9_9HYME</name>